<sequence length="256" mass="28341">MFIAAKFLAFLTQPLAWVAVLILASMSCSRRWPQLATRLGGFALALLLALGWEPLPDALLRQLESQYPALPNTSSLDAYAGVVVLGGALEASYVWTIPGQSALNDAAERMTEVLPLLRRQPQLRVLFTGGEGELFANTLTEAERARQFFTSQGIDPGKMLYESTSRTTYENALFSKSVPGVDNTRPWLLLTSAWHMPRSMATFKNLGWNVTAYPVDFRTGNSTPLSQYSMDHGVTKWRIALHELIGLLAYRLSGRS</sequence>
<organism evidence="3 4">
    <name type="scientific">Rhodoferax lithotrophicus</name>
    <dbReference type="NCBI Taxonomy" id="2798804"/>
    <lineage>
        <taxon>Bacteria</taxon>
        <taxon>Pseudomonadati</taxon>
        <taxon>Pseudomonadota</taxon>
        <taxon>Betaproteobacteria</taxon>
        <taxon>Burkholderiales</taxon>
        <taxon>Comamonadaceae</taxon>
        <taxon>Rhodoferax</taxon>
    </lineage>
</organism>
<dbReference type="InterPro" id="IPR003848">
    <property type="entry name" value="DUF218"/>
</dbReference>
<feature type="transmembrane region" description="Helical" evidence="1">
    <location>
        <begin position="6"/>
        <end position="23"/>
    </location>
</feature>
<dbReference type="Pfam" id="PF02698">
    <property type="entry name" value="DUF218"/>
    <property type="match status" value="1"/>
</dbReference>
<dbReference type="PANTHER" id="PTHR30336:SF4">
    <property type="entry name" value="ENVELOPE BIOGENESIS FACTOR ELYC"/>
    <property type="match status" value="1"/>
</dbReference>
<dbReference type="InterPro" id="IPR051599">
    <property type="entry name" value="Cell_Envelope_Assoc"/>
</dbReference>
<dbReference type="Gene3D" id="3.40.50.620">
    <property type="entry name" value="HUPs"/>
    <property type="match status" value="1"/>
</dbReference>
<reference evidence="3 4" key="1">
    <citation type="journal article" date="2021" name="Microbiol. Spectr.">
        <title>A Single Bacterium Capable of Oxidation and Reduction of Iron at Circumneutral pH.</title>
        <authorList>
            <person name="Kato S."/>
            <person name="Ohkuma M."/>
        </authorList>
    </citation>
    <scope>NUCLEOTIDE SEQUENCE [LARGE SCALE GENOMIC DNA]</scope>
    <source>
        <strain evidence="3 4">MIZ03</strain>
    </source>
</reference>
<dbReference type="EMBL" id="AP024238">
    <property type="protein sequence ID" value="BCO26715.1"/>
    <property type="molecule type" value="Genomic_DNA"/>
</dbReference>
<dbReference type="RefSeq" id="WP_223910608.1">
    <property type="nucleotide sequence ID" value="NZ_AP024238.1"/>
</dbReference>
<evidence type="ECO:0000259" key="2">
    <source>
        <dbReference type="Pfam" id="PF02698"/>
    </source>
</evidence>
<name>A0ABN6D407_9BURK</name>
<keyword evidence="4" id="KW-1185">Reference proteome</keyword>
<evidence type="ECO:0000313" key="4">
    <source>
        <dbReference type="Proteomes" id="UP000824366"/>
    </source>
</evidence>
<accession>A0ABN6D407</accession>
<feature type="domain" description="DUF218" evidence="2">
    <location>
        <begin position="82"/>
        <end position="246"/>
    </location>
</feature>
<dbReference type="PROSITE" id="PS51257">
    <property type="entry name" value="PROKAR_LIPOPROTEIN"/>
    <property type="match status" value="1"/>
</dbReference>
<dbReference type="InterPro" id="IPR014729">
    <property type="entry name" value="Rossmann-like_a/b/a_fold"/>
</dbReference>
<keyword evidence="1" id="KW-0472">Membrane</keyword>
<evidence type="ECO:0000313" key="3">
    <source>
        <dbReference type="EMBL" id="BCO26715.1"/>
    </source>
</evidence>
<keyword evidence="1" id="KW-0812">Transmembrane</keyword>
<dbReference type="Proteomes" id="UP000824366">
    <property type="component" value="Chromosome"/>
</dbReference>
<protein>
    <recommendedName>
        <fullName evidence="2">DUF218 domain-containing protein</fullName>
    </recommendedName>
</protein>
<dbReference type="CDD" id="cd06259">
    <property type="entry name" value="YdcF-like"/>
    <property type="match status" value="1"/>
</dbReference>
<gene>
    <name evidence="3" type="ORF">MIZ03_1598</name>
</gene>
<keyword evidence="1" id="KW-1133">Transmembrane helix</keyword>
<proteinExistence type="predicted"/>
<dbReference type="PANTHER" id="PTHR30336">
    <property type="entry name" value="INNER MEMBRANE PROTEIN, PROBABLE PERMEASE"/>
    <property type="match status" value="1"/>
</dbReference>
<evidence type="ECO:0000256" key="1">
    <source>
        <dbReference type="SAM" id="Phobius"/>
    </source>
</evidence>